<gene>
    <name evidence="2" type="ORF">T440DRAFT_471719</name>
</gene>
<evidence type="ECO:0000313" key="2">
    <source>
        <dbReference type="EMBL" id="KAF2846650.1"/>
    </source>
</evidence>
<protein>
    <submittedName>
        <fullName evidence="2">Alpha/beta-hydrolase</fullName>
    </submittedName>
</protein>
<dbReference type="InterPro" id="IPR029058">
    <property type="entry name" value="AB_hydrolase_fold"/>
</dbReference>
<dbReference type="InterPro" id="IPR051044">
    <property type="entry name" value="MAG_DAG_Lipase"/>
</dbReference>
<dbReference type="Gene3D" id="3.40.50.1820">
    <property type="entry name" value="alpha/beta hydrolase"/>
    <property type="match status" value="1"/>
</dbReference>
<keyword evidence="3" id="KW-1185">Reference proteome</keyword>
<proteinExistence type="predicted"/>
<organism evidence="2 3">
    <name type="scientific">Plenodomus tracheiphilus IPT5</name>
    <dbReference type="NCBI Taxonomy" id="1408161"/>
    <lineage>
        <taxon>Eukaryota</taxon>
        <taxon>Fungi</taxon>
        <taxon>Dikarya</taxon>
        <taxon>Ascomycota</taxon>
        <taxon>Pezizomycotina</taxon>
        <taxon>Dothideomycetes</taxon>
        <taxon>Pleosporomycetidae</taxon>
        <taxon>Pleosporales</taxon>
        <taxon>Pleosporineae</taxon>
        <taxon>Leptosphaeriaceae</taxon>
        <taxon>Plenodomus</taxon>
    </lineage>
</organism>
<name>A0A6A7ATL7_9PLEO</name>
<dbReference type="Proteomes" id="UP000799423">
    <property type="component" value="Unassembled WGS sequence"/>
</dbReference>
<dbReference type="InterPro" id="IPR022742">
    <property type="entry name" value="Hydrolase_4"/>
</dbReference>
<dbReference type="PANTHER" id="PTHR11614">
    <property type="entry name" value="PHOSPHOLIPASE-RELATED"/>
    <property type="match status" value="1"/>
</dbReference>
<evidence type="ECO:0000259" key="1">
    <source>
        <dbReference type="Pfam" id="PF12146"/>
    </source>
</evidence>
<dbReference type="Pfam" id="PF12146">
    <property type="entry name" value="Hydrolase_4"/>
    <property type="match status" value="1"/>
</dbReference>
<evidence type="ECO:0000313" key="3">
    <source>
        <dbReference type="Proteomes" id="UP000799423"/>
    </source>
</evidence>
<dbReference type="SUPFAM" id="SSF53474">
    <property type="entry name" value="alpha/beta-Hydrolases"/>
    <property type="match status" value="1"/>
</dbReference>
<feature type="domain" description="Serine aminopeptidase S33" evidence="1">
    <location>
        <begin position="39"/>
        <end position="278"/>
    </location>
</feature>
<sequence>MSSSPPPTYTHTTTTLPSGSIVHTWLPSPPSSTTTTTNTHTTIILQHGYAEYASRYLTSHHAIISHFLTQNYTVHALDLWGHGESPGTRGVVHLGRAVQDHIALRRLVRKQQEPGRQSRTMLFGHSLGGLVTAGSVVGDAEGVDGVVLTGPAFPEEIPWLGRWVVGLVARVVPKVCVPRKAVPVEGLTRVSDEIEKYWSDDGFHKHGICFLLAVTALDVMKTIKEGLPNWTVPTIVLHGNADPYCDWNASRKFVESIASKDKVFQIYEEGRHELLHDLEGSTVLKQMLEWIRDHVKPSQSQEEDMKVQAV</sequence>
<dbReference type="OrthoDB" id="2498029at2759"/>
<dbReference type="EMBL" id="MU006333">
    <property type="protein sequence ID" value="KAF2846650.1"/>
    <property type="molecule type" value="Genomic_DNA"/>
</dbReference>
<dbReference type="AlphaFoldDB" id="A0A6A7ATL7"/>
<accession>A0A6A7ATL7</accession>
<reference evidence="2" key="1">
    <citation type="submission" date="2020-01" db="EMBL/GenBank/DDBJ databases">
        <authorList>
            <consortium name="DOE Joint Genome Institute"/>
            <person name="Haridas S."/>
            <person name="Albert R."/>
            <person name="Binder M."/>
            <person name="Bloem J."/>
            <person name="Labutti K."/>
            <person name="Salamov A."/>
            <person name="Andreopoulos B."/>
            <person name="Baker S.E."/>
            <person name="Barry K."/>
            <person name="Bills G."/>
            <person name="Bluhm B.H."/>
            <person name="Cannon C."/>
            <person name="Castanera R."/>
            <person name="Culley D.E."/>
            <person name="Daum C."/>
            <person name="Ezra D."/>
            <person name="Gonzalez J.B."/>
            <person name="Henrissat B."/>
            <person name="Kuo A."/>
            <person name="Liang C."/>
            <person name="Lipzen A."/>
            <person name="Lutzoni F."/>
            <person name="Magnuson J."/>
            <person name="Mondo S."/>
            <person name="Nolan M."/>
            <person name="Ohm R."/>
            <person name="Pangilinan J."/>
            <person name="Park H.-J."/>
            <person name="Ramirez L."/>
            <person name="Alfaro M."/>
            <person name="Sun H."/>
            <person name="Tritt A."/>
            <person name="Yoshinaga Y."/>
            <person name="Zwiers L.-H."/>
            <person name="Turgeon B.G."/>
            <person name="Goodwin S.B."/>
            <person name="Spatafora J.W."/>
            <person name="Crous P.W."/>
            <person name="Grigoriev I.V."/>
        </authorList>
    </citation>
    <scope>NUCLEOTIDE SEQUENCE</scope>
    <source>
        <strain evidence="2">IPT5</strain>
    </source>
</reference>